<organism evidence="3 4">
    <name type="scientific">Ajellomyces capsulatus (strain H88)</name>
    <name type="common">Darling's disease fungus</name>
    <name type="synonym">Histoplasma capsulatum</name>
    <dbReference type="NCBI Taxonomy" id="544711"/>
    <lineage>
        <taxon>Eukaryota</taxon>
        <taxon>Fungi</taxon>
        <taxon>Dikarya</taxon>
        <taxon>Ascomycota</taxon>
        <taxon>Pezizomycotina</taxon>
        <taxon>Eurotiomycetes</taxon>
        <taxon>Eurotiomycetidae</taxon>
        <taxon>Onygenales</taxon>
        <taxon>Ajellomycetaceae</taxon>
        <taxon>Histoplasma</taxon>
    </lineage>
</organism>
<feature type="compositionally biased region" description="Polar residues" evidence="1">
    <location>
        <begin position="269"/>
        <end position="280"/>
    </location>
</feature>
<evidence type="ECO:0000313" key="4">
    <source>
        <dbReference type="Proteomes" id="UP000663419"/>
    </source>
</evidence>
<dbReference type="InterPro" id="IPR010473">
    <property type="entry name" value="GTPase-bd"/>
</dbReference>
<dbReference type="SMART" id="SM01140">
    <property type="entry name" value="Drf_GBD"/>
    <property type="match status" value="1"/>
</dbReference>
<proteinExistence type="predicted"/>
<feature type="compositionally biased region" description="Polar residues" evidence="1">
    <location>
        <begin position="69"/>
        <end position="100"/>
    </location>
</feature>
<feature type="region of interest" description="Disordered" evidence="1">
    <location>
        <begin position="269"/>
        <end position="313"/>
    </location>
</feature>
<feature type="region of interest" description="Disordered" evidence="1">
    <location>
        <begin position="33"/>
        <end position="182"/>
    </location>
</feature>
<dbReference type="InterPro" id="IPR011989">
    <property type="entry name" value="ARM-like"/>
</dbReference>
<feature type="compositionally biased region" description="Basic and acidic residues" evidence="1">
    <location>
        <begin position="294"/>
        <end position="308"/>
    </location>
</feature>
<dbReference type="Proteomes" id="UP000663419">
    <property type="component" value="Chromosome 1"/>
</dbReference>
<dbReference type="GO" id="GO:0003779">
    <property type="term" value="F:actin binding"/>
    <property type="evidence" value="ECO:0007669"/>
    <property type="project" value="InterPro"/>
</dbReference>
<feature type="region of interest" description="Disordered" evidence="1">
    <location>
        <begin position="383"/>
        <end position="476"/>
    </location>
</feature>
<dbReference type="AlphaFoldDB" id="A0A8A1LAC1"/>
<accession>A0A8A1LAC1</accession>
<feature type="compositionally biased region" description="Low complexity" evidence="1">
    <location>
        <begin position="383"/>
        <end position="413"/>
    </location>
</feature>
<dbReference type="GO" id="GO:0030036">
    <property type="term" value="P:actin cytoskeleton organization"/>
    <property type="evidence" value="ECO:0007669"/>
    <property type="project" value="InterPro"/>
</dbReference>
<dbReference type="GO" id="GO:0031267">
    <property type="term" value="F:small GTPase binding"/>
    <property type="evidence" value="ECO:0007669"/>
    <property type="project" value="InterPro"/>
</dbReference>
<name>A0A8A1LAC1_AJEC8</name>
<feature type="region of interest" description="Disordered" evidence="1">
    <location>
        <begin position="792"/>
        <end position="844"/>
    </location>
</feature>
<evidence type="ECO:0000313" key="3">
    <source>
        <dbReference type="EMBL" id="QSS49394.1"/>
    </source>
</evidence>
<evidence type="ECO:0000259" key="2">
    <source>
        <dbReference type="SMART" id="SM01140"/>
    </source>
</evidence>
<feature type="domain" description="Formin GTPase-binding" evidence="2">
    <location>
        <begin position="331"/>
        <end position="605"/>
    </location>
</feature>
<dbReference type="InterPro" id="IPR016024">
    <property type="entry name" value="ARM-type_fold"/>
</dbReference>
<dbReference type="EMBL" id="CP069102">
    <property type="protein sequence ID" value="QSS49394.1"/>
    <property type="molecule type" value="Genomic_DNA"/>
</dbReference>
<feature type="compositionally biased region" description="Polar residues" evidence="1">
    <location>
        <begin position="455"/>
        <end position="471"/>
    </location>
</feature>
<dbReference type="VEuPathDB" id="FungiDB:I7I53_09726"/>
<gene>
    <name evidence="3" type="primary">RID1</name>
    <name evidence="3" type="ORF">I7I53_09726</name>
</gene>
<dbReference type="Gene3D" id="1.25.10.10">
    <property type="entry name" value="Leucine-rich Repeat Variant"/>
    <property type="match status" value="1"/>
</dbReference>
<sequence>MMSPAMQNSGIFVDEQSGHSKTSGLRSIFPSKAHKRNHSAGSALIGNALPNDHTSMPPPMLPLDHPHSYTQWPLSEVSHNGHQPSNARLRNKSSEANSDYSLHKKTKSSVSLRSLMKDFTTPNKTPSPEITVREKKAKKTKSSTSLSAIFRRSQRGRRDNTSNKQQKDKENMNPPHSPTVEISPLYSHFGSTSQQQVQGGNRYLPERGRTLDEEMSLYTPRGYSPSKQRNFHGHQLPFLTKRSDTKPRPKSEFVLPTSSFMKDMLASVQRSGASNEQQWQKAGDSRANHVRRGSPTEHELKKRHEPGGKRGSRVLAAITALNAKEKAMEPPQKPLDSDGIEGAFEALLDSRNIPHNMRDKMRSLDTSIKADFIRKHHLDVNLSTTSNSSQDQNTSSSSANGGKDSSGKGSRSQSRTRPFSISRADILSPKRSNENMTTHKRPKSVDLSRPGSSKGLPSSNSMTGIASQAQPDHTADPTDFVHYLREVQKPEIVEVGKLHKLRILLRNETVTWVDAFISHGGMNEIIELLYRILKVEWREEHEDALLHETLLCLKALCTTSLALRHLSSVESVLFPTLLHMLFDEEKKGPSEFTTRGIVLSLLFTHLSSASAENLVPRAKTIMAYMRDPTPPEESQPLNFIASIYQPRPYRVWCKEISNVTKEVFWIFLHQLNVVPVTKATEINSEPYSKRYFPPPRPPVPAAPYVGGVEWDATNYIANHLDLLNGLLAALPTASERNTLRTELRASGFEKVMGTSLRTCKEKFYSSVHDSLKLWVAAAAEDGWDYKFVREGPARGGPDSTSRSPIKSTPGSPKKRVGLVSDEPPKLDLTGEIGHEASETSSGWL</sequence>
<evidence type="ECO:0000256" key="1">
    <source>
        <dbReference type="SAM" id="MobiDB-lite"/>
    </source>
</evidence>
<dbReference type="SUPFAM" id="SSF48371">
    <property type="entry name" value="ARM repeat"/>
    <property type="match status" value="1"/>
</dbReference>
<feature type="compositionally biased region" description="Basic and acidic residues" evidence="1">
    <location>
        <begin position="156"/>
        <end position="171"/>
    </location>
</feature>
<reference evidence="3" key="1">
    <citation type="submission" date="2021-01" db="EMBL/GenBank/DDBJ databases">
        <title>Chromosome-level genome assembly of a human fungal pathogen reveals clustering of transcriptionally co-regulated genes.</title>
        <authorList>
            <person name="Voorhies M."/>
            <person name="Cohen S."/>
            <person name="Shea T.P."/>
            <person name="Petrus S."/>
            <person name="Munoz J.F."/>
            <person name="Poplawski S."/>
            <person name="Goldman W.E."/>
            <person name="Michael T."/>
            <person name="Cuomo C.A."/>
            <person name="Sil A."/>
            <person name="Beyhan S."/>
        </authorList>
    </citation>
    <scope>NUCLEOTIDE SEQUENCE</scope>
    <source>
        <strain evidence="3">H88</strain>
    </source>
</reference>
<feature type="compositionally biased region" description="Polar residues" evidence="1">
    <location>
        <begin position="798"/>
        <end position="810"/>
    </location>
</feature>
<dbReference type="Pfam" id="PF06371">
    <property type="entry name" value="Drf_GBD"/>
    <property type="match status" value="1"/>
</dbReference>
<protein>
    <submittedName>
        <fullName evidence="3">GTPase binding protein Rid1</fullName>
    </submittedName>
</protein>